<evidence type="ECO:0000256" key="4">
    <source>
        <dbReference type="ARBA" id="ARBA00022989"/>
    </source>
</evidence>
<dbReference type="SUPFAM" id="SSF55073">
    <property type="entry name" value="Nucleotide cyclase"/>
    <property type="match status" value="1"/>
</dbReference>
<dbReference type="Pfam" id="PF13185">
    <property type="entry name" value="GAF_2"/>
    <property type="match status" value="1"/>
</dbReference>
<dbReference type="GO" id="GO:0043709">
    <property type="term" value="P:cell adhesion involved in single-species biofilm formation"/>
    <property type="evidence" value="ECO:0007669"/>
    <property type="project" value="TreeGrafter"/>
</dbReference>
<dbReference type="InterPro" id="IPR029016">
    <property type="entry name" value="GAF-like_dom_sf"/>
</dbReference>
<dbReference type="RefSeq" id="WP_183316034.1">
    <property type="nucleotide sequence ID" value="NZ_JACIEN010000001.1"/>
</dbReference>
<dbReference type="NCBIfam" id="TIGR00229">
    <property type="entry name" value="sensory_box"/>
    <property type="match status" value="1"/>
</dbReference>
<dbReference type="AlphaFoldDB" id="A0A840BZX2"/>
<evidence type="ECO:0000259" key="8">
    <source>
        <dbReference type="PROSITE" id="PS50839"/>
    </source>
</evidence>
<accession>A0A840BZX2</accession>
<proteinExistence type="predicted"/>
<dbReference type="InterPro" id="IPR043128">
    <property type="entry name" value="Rev_trsase/Diguanyl_cyclase"/>
</dbReference>
<dbReference type="PANTHER" id="PTHR45138:SF9">
    <property type="entry name" value="DIGUANYLATE CYCLASE DGCM-RELATED"/>
    <property type="match status" value="1"/>
</dbReference>
<sequence>MVGKDHLIPATYRSGVVAAAVLVVGLAATFTARTVTERMMAADMRQRFAADAAATTDAIGQRLRAHGEVLVSMQGLYASVGRVDRAQFRRYVGVLDLERRYPGFQALQALRHVAPADLDAFLAEVRSDTSLDPRGQPGFHVHPEGQRQAYNVVELVEPLQGNENSVGFDAGANPLQLDSLRRAAESGRIVATPPVKLVQDTTGGQGFILRAPIYRVGEPVQTVAQRHAALRGYVAAVYRVNDLMRGVLDARTLQQMHIRIIDRGYARATAEGVMTDEPEDPAAVATLMYDSLEANLRLVTPVAVSALGISAERALVVGERVWMLQFAARPGSTYEVDRMAPNVVLASGSIISALLALLSLTVMRSRRLSGSLETLDAEQRALVENPLAGILFTDGRRVLRGNRRIAELCDVDAEKLAGLDIETLLVAPRDVEAFEAALGKIRASGAAGVELTMRRADGSTFPVDAYGRPLVAGGRNGRGDILWVIQDKTDALLVEAERRDHASKLQDANERLTASLHAAEARTKEIALLTELSGVLQSCHKLEEVFAAVRSYASRLFPDEAGALYVLNAARDLATRGACWGEPVADCASFHPDLCWALRRGQTFPTSDASRGLVCAHITGCCETPPAGFVCQPLIAQNNLLGLLYRERGEAACNEAAMQLATMLSEQVSLAIANIELREQLRSQALRDPLTGLHNRRFLEEALVQEIARCTRSGKPLSLAILDIDHFKRINDTCSHEAGDAVLRELGEILRKQVRKSDIVGRLGGEEFLLLLPEVDLETALKRMTNLLDAVRGMSVTWQDGVLDDITASIGVAVMPLHVEDGEGLFAAADAALYRAKSQGRNCIVVSDQVAAPLLAPLEGAEARPPSRSIA</sequence>
<dbReference type="Pfam" id="PF03924">
    <property type="entry name" value="CHASE"/>
    <property type="match status" value="1"/>
</dbReference>
<dbReference type="GO" id="GO:0005886">
    <property type="term" value="C:plasma membrane"/>
    <property type="evidence" value="ECO:0007669"/>
    <property type="project" value="TreeGrafter"/>
</dbReference>
<evidence type="ECO:0000259" key="9">
    <source>
        <dbReference type="PROSITE" id="PS50887"/>
    </source>
</evidence>
<protein>
    <recommendedName>
        <fullName evidence="2">diguanylate cyclase</fullName>
        <ecNumber evidence="2">2.7.7.65</ecNumber>
    </recommendedName>
</protein>
<dbReference type="Gene3D" id="3.30.70.270">
    <property type="match status" value="1"/>
</dbReference>
<feature type="transmembrane region" description="Helical" evidence="7">
    <location>
        <begin position="343"/>
        <end position="363"/>
    </location>
</feature>
<dbReference type="PROSITE" id="PS50887">
    <property type="entry name" value="GGDEF"/>
    <property type="match status" value="1"/>
</dbReference>
<evidence type="ECO:0000256" key="6">
    <source>
        <dbReference type="ARBA" id="ARBA00034247"/>
    </source>
</evidence>
<dbReference type="Gene3D" id="3.30.450.40">
    <property type="match status" value="1"/>
</dbReference>
<dbReference type="SMART" id="SM01079">
    <property type="entry name" value="CHASE"/>
    <property type="match status" value="1"/>
</dbReference>
<evidence type="ECO:0000256" key="3">
    <source>
        <dbReference type="ARBA" id="ARBA00022692"/>
    </source>
</evidence>
<dbReference type="SUPFAM" id="SSF55785">
    <property type="entry name" value="PYP-like sensor domain (PAS domain)"/>
    <property type="match status" value="1"/>
</dbReference>
<dbReference type="Proteomes" id="UP000577362">
    <property type="component" value="Unassembled WGS sequence"/>
</dbReference>
<feature type="domain" description="GGDEF" evidence="9">
    <location>
        <begin position="715"/>
        <end position="849"/>
    </location>
</feature>
<dbReference type="InterPro" id="IPR029787">
    <property type="entry name" value="Nucleotide_cyclase"/>
</dbReference>
<gene>
    <name evidence="10" type="ORF">GGR16_001282</name>
</gene>
<keyword evidence="5 7" id="KW-0472">Membrane</keyword>
<dbReference type="GO" id="GO:1902201">
    <property type="term" value="P:negative regulation of bacterial-type flagellum-dependent cell motility"/>
    <property type="evidence" value="ECO:0007669"/>
    <property type="project" value="TreeGrafter"/>
</dbReference>
<name>A0A840BZX2_9HYPH</name>
<dbReference type="Pfam" id="PF00990">
    <property type="entry name" value="GGDEF"/>
    <property type="match status" value="1"/>
</dbReference>
<dbReference type="PROSITE" id="PS50839">
    <property type="entry name" value="CHASE"/>
    <property type="match status" value="1"/>
</dbReference>
<dbReference type="InterPro" id="IPR000160">
    <property type="entry name" value="GGDEF_dom"/>
</dbReference>
<dbReference type="NCBIfam" id="TIGR00254">
    <property type="entry name" value="GGDEF"/>
    <property type="match status" value="1"/>
</dbReference>
<dbReference type="CDD" id="cd01949">
    <property type="entry name" value="GGDEF"/>
    <property type="match status" value="1"/>
</dbReference>
<keyword evidence="3 7" id="KW-0812">Transmembrane</keyword>
<dbReference type="PANTHER" id="PTHR45138">
    <property type="entry name" value="REGULATORY COMPONENTS OF SENSORY TRANSDUCTION SYSTEM"/>
    <property type="match status" value="1"/>
</dbReference>
<dbReference type="EC" id="2.7.7.65" evidence="2"/>
<dbReference type="Gene3D" id="3.30.450.20">
    <property type="entry name" value="PAS domain"/>
    <property type="match status" value="1"/>
</dbReference>
<reference evidence="10 11" key="1">
    <citation type="submission" date="2020-08" db="EMBL/GenBank/DDBJ databases">
        <title>Genomic Encyclopedia of Type Strains, Phase IV (KMG-IV): sequencing the most valuable type-strain genomes for metagenomic binning, comparative biology and taxonomic classification.</title>
        <authorList>
            <person name="Goeker M."/>
        </authorList>
    </citation>
    <scope>NUCLEOTIDE SEQUENCE [LARGE SCALE GENOMIC DNA]</scope>
    <source>
        <strain evidence="10 11">DSM 103737</strain>
    </source>
</reference>
<dbReference type="InterPro" id="IPR035965">
    <property type="entry name" value="PAS-like_dom_sf"/>
</dbReference>
<keyword evidence="11" id="KW-1185">Reference proteome</keyword>
<dbReference type="Gene3D" id="3.30.450.350">
    <property type="entry name" value="CHASE domain"/>
    <property type="match status" value="1"/>
</dbReference>
<dbReference type="InterPro" id="IPR003018">
    <property type="entry name" value="GAF"/>
</dbReference>
<comment type="subcellular location">
    <subcellularLocation>
        <location evidence="1">Membrane</location>
    </subcellularLocation>
</comment>
<comment type="catalytic activity">
    <reaction evidence="6">
        <text>2 GTP = 3',3'-c-di-GMP + 2 diphosphate</text>
        <dbReference type="Rhea" id="RHEA:24898"/>
        <dbReference type="ChEBI" id="CHEBI:33019"/>
        <dbReference type="ChEBI" id="CHEBI:37565"/>
        <dbReference type="ChEBI" id="CHEBI:58805"/>
        <dbReference type="EC" id="2.7.7.65"/>
    </reaction>
</comment>
<dbReference type="InterPro" id="IPR042240">
    <property type="entry name" value="CHASE_sf"/>
</dbReference>
<evidence type="ECO:0000313" key="10">
    <source>
        <dbReference type="EMBL" id="MBB4016276.1"/>
    </source>
</evidence>
<evidence type="ECO:0000256" key="5">
    <source>
        <dbReference type="ARBA" id="ARBA00023136"/>
    </source>
</evidence>
<dbReference type="GO" id="GO:0007165">
    <property type="term" value="P:signal transduction"/>
    <property type="evidence" value="ECO:0007669"/>
    <property type="project" value="UniProtKB-ARBA"/>
</dbReference>
<dbReference type="Pfam" id="PF13426">
    <property type="entry name" value="PAS_9"/>
    <property type="match status" value="1"/>
</dbReference>
<evidence type="ECO:0000256" key="1">
    <source>
        <dbReference type="ARBA" id="ARBA00004370"/>
    </source>
</evidence>
<organism evidence="10 11">
    <name type="scientific">Chelatococcus caeni</name>
    <dbReference type="NCBI Taxonomy" id="1348468"/>
    <lineage>
        <taxon>Bacteria</taxon>
        <taxon>Pseudomonadati</taxon>
        <taxon>Pseudomonadota</taxon>
        <taxon>Alphaproteobacteria</taxon>
        <taxon>Hyphomicrobiales</taxon>
        <taxon>Chelatococcaceae</taxon>
        <taxon>Chelatococcus</taxon>
    </lineage>
</organism>
<evidence type="ECO:0000256" key="7">
    <source>
        <dbReference type="SAM" id="Phobius"/>
    </source>
</evidence>
<dbReference type="EMBL" id="JACIEN010000001">
    <property type="protein sequence ID" value="MBB4016276.1"/>
    <property type="molecule type" value="Genomic_DNA"/>
</dbReference>
<dbReference type="InterPro" id="IPR050469">
    <property type="entry name" value="Diguanylate_Cyclase"/>
</dbReference>
<dbReference type="SUPFAM" id="SSF55781">
    <property type="entry name" value="GAF domain-like"/>
    <property type="match status" value="1"/>
</dbReference>
<feature type="domain" description="CHASE" evidence="8">
    <location>
        <begin position="79"/>
        <end position="325"/>
    </location>
</feature>
<dbReference type="FunFam" id="3.30.70.270:FF:000001">
    <property type="entry name" value="Diguanylate cyclase domain protein"/>
    <property type="match status" value="1"/>
</dbReference>
<feature type="transmembrane region" description="Helical" evidence="7">
    <location>
        <begin position="12"/>
        <end position="35"/>
    </location>
</feature>
<dbReference type="GO" id="GO:0052621">
    <property type="term" value="F:diguanylate cyclase activity"/>
    <property type="evidence" value="ECO:0007669"/>
    <property type="project" value="UniProtKB-EC"/>
</dbReference>
<dbReference type="InterPro" id="IPR000014">
    <property type="entry name" value="PAS"/>
</dbReference>
<evidence type="ECO:0000313" key="11">
    <source>
        <dbReference type="Proteomes" id="UP000577362"/>
    </source>
</evidence>
<dbReference type="SMART" id="SM00267">
    <property type="entry name" value="GGDEF"/>
    <property type="match status" value="1"/>
</dbReference>
<comment type="caution">
    <text evidence="10">The sequence shown here is derived from an EMBL/GenBank/DDBJ whole genome shotgun (WGS) entry which is preliminary data.</text>
</comment>
<evidence type="ECO:0000256" key="2">
    <source>
        <dbReference type="ARBA" id="ARBA00012528"/>
    </source>
</evidence>
<keyword evidence="4 7" id="KW-1133">Transmembrane helix</keyword>
<dbReference type="InterPro" id="IPR006189">
    <property type="entry name" value="CHASE_dom"/>
</dbReference>
<dbReference type="SMART" id="SM00065">
    <property type="entry name" value="GAF"/>
    <property type="match status" value="1"/>
</dbReference>